<dbReference type="SUPFAM" id="SSF143011">
    <property type="entry name" value="RelE-like"/>
    <property type="match status" value="1"/>
</dbReference>
<dbReference type="InterPro" id="IPR035093">
    <property type="entry name" value="RelE/ParE_toxin_dom_sf"/>
</dbReference>
<accession>A0ABD5WP32</accession>
<dbReference type="Proteomes" id="UP001596407">
    <property type="component" value="Unassembled WGS sequence"/>
</dbReference>
<dbReference type="AlphaFoldDB" id="A0ABD5WP32"/>
<keyword evidence="3" id="KW-1185">Reference proteome</keyword>
<sequence length="95" mass="11305">MSYEIFWSESARDFFASLDEKSQRICFETLDDLEENPYPGRGQGDKKKLKAQDEEIYRIHVGRSYTAFYLILEDEKKVRVTDLMDIDKAHKEYGR</sequence>
<name>A0ABD5WP32_9EURY</name>
<dbReference type="Pfam" id="PF05016">
    <property type="entry name" value="ParE_toxin"/>
    <property type="match status" value="1"/>
</dbReference>
<dbReference type="PANTHER" id="PTHR38813:SF1">
    <property type="entry name" value="TOXIN RELE1-RELATED"/>
    <property type="match status" value="1"/>
</dbReference>
<dbReference type="EMBL" id="JBHSZH010000005">
    <property type="protein sequence ID" value="MFC7082271.1"/>
    <property type="molecule type" value="Genomic_DNA"/>
</dbReference>
<protein>
    <submittedName>
        <fullName evidence="2">Type II toxin-antitoxin system RelE/ParE family toxin</fullName>
    </submittedName>
</protein>
<dbReference type="InterPro" id="IPR007712">
    <property type="entry name" value="RelE/ParE_toxin"/>
</dbReference>
<dbReference type="InterPro" id="IPR052747">
    <property type="entry name" value="TA_system_RelE_toxin"/>
</dbReference>
<dbReference type="PANTHER" id="PTHR38813">
    <property type="match status" value="1"/>
</dbReference>
<comment type="caution">
    <text evidence="2">The sequence shown here is derived from an EMBL/GenBank/DDBJ whole genome shotgun (WGS) entry which is preliminary data.</text>
</comment>
<dbReference type="RefSeq" id="WP_276279741.1">
    <property type="nucleotide sequence ID" value="NZ_CP119809.1"/>
</dbReference>
<dbReference type="Gene3D" id="3.30.2310.20">
    <property type="entry name" value="RelE-like"/>
    <property type="match status" value="1"/>
</dbReference>
<proteinExistence type="predicted"/>
<reference evidence="2 3" key="1">
    <citation type="journal article" date="2019" name="Int. J. Syst. Evol. Microbiol.">
        <title>The Global Catalogue of Microorganisms (GCM) 10K type strain sequencing project: providing services to taxonomists for standard genome sequencing and annotation.</title>
        <authorList>
            <consortium name="The Broad Institute Genomics Platform"/>
            <consortium name="The Broad Institute Genome Sequencing Center for Infectious Disease"/>
            <person name="Wu L."/>
            <person name="Ma J."/>
        </authorList>
    </citation>
    <scope>NUCLEOTIDE SEQUENCE [LARGE SCALE GENOMIC DNA]</scope>
    <source>
        <strain evidence="2 3">DT72</strain>
    </source>
</reference>
<dbReference type="GeneID" id="79304322"/>
<organism evidence="2 3">
    <name type="scientific">Halorussus caseinilyticus</name>
    <dbReference type="NCBI Taxonomy" id="3034025"/>
    <lineage>
        <taxon>Archaea</taxon>
        <taxon>Methanobacteriati</taxon>
        <taxon>Methanobacteriota</taxon>
        <taxon>Stenosarchaea group</taxon>
        <taxon>Halobacteria</taxon>
        <taxon>Halobacteriales</taxon>
        <taxon>Haladaptataceae</taxon>
        <taxon>Halorussus</taxon>
    </lineage>
</organism>
<evidence type="ECO:0000256" key="1">
    <source>
        <dbReference type="ARBA" id="ARBA00022649"/>
    </source>
</evidence>
<keyword evidence="1" id="KW-1277">Toxin-antitoxin system</keyword>
<evidence type="ECO:0000313" key="3">
    <source>
        <dbReference type="Proteomes" id="UP001596407"/>
    </source>
</evidence>
<evidence type="ECO:0000313" key="2">
    <source>
        <dbReference type="EMBL" id="MFC7082271.1"/>
    </source>
</evidence>
<gene>
    <name evidence="2" type="ORF">ACFQJ6_21480</name>
</gene>